<gene>
    <name evidence="2" type="ORF">M0812_23840</name>
</gene>
<feature type="compositionally biased region" description="Acidic residues" evidence="1">
    <location>
        <begin position="50"/>
        <end position="63"/>
    </location>
</feature>
<feature type="compositionally biased region" description="Low complexity" evidence="1">
    <location>
        <begin position="1"/>
        <end position="38"/>
    </location>
</feature>
<proteinExistence type="predicted"/>
<dbReference type="AlphaFoldDB" id="A0AAV7YIT9"/>
<evidence type="ECO:0000313" key="3">
    <source>
        <dbReference type="Proteomes" id="UP001146793"/>
    </source>
</evidence>
<sequence>MTTTQSQSSQENTLSDSSGLSNNSNSTSLVESFSSDPEFSPEKVQKETLEEQLEEEDDSELPDSTETFSSEISDVLSDYVEDKERGKQKTKNKEKKKKKEKEKETESGNETEFSSESKYESESEEELKSRVKVHYERSFFQIALRDNKDLLLLEGARTLIGRIRDQRSRASRHDRDRLELFLILNTCYNWSKIDLFHLERTSIEAITKDKDHYVNAYNLACSWMALGEFKIQIEMDNNCNERWKESILVIRKKNLIIQNMDKDFIFEIQSWRDLEWCISRISDTEILIKDTEYLREIGIRTKNKETRSCLVFLFWIYNSSHGKEKRIGKNSLIGHVDLNKLDTTAILPEFNHKFPKSIINSLSDYKSIQAQLGLFLEKASLYQQSKKHKNNNKNKKKNQKDRPSKNKSQQSSKAAPLIGSWVTMSSSKDQEKIIRIQSNNEKYFEKRQYNKINWQYFEDFAPKYYHQNKKVAFLVYIVVKRLFPIMPGYVLIHKSGIKIRGKKIKYTIPFNDEFQVEYLKDRKIFKIQSYGKKKKQNECVFMFDKSNKDENNQLIVRTIQIFFKKWLNLKRKVKNPKYY</sequence>
<comment type="caution">
    <text evidence="2">The sequence shown here is derived from an EMBL/GenBank/DDBJ whole genome shotgun (WGS) entry which is preliminary data.</text>
</comment>
<feature type="compositionally biased region" description="Basic residues" evidence="1">
    <location>
        <begin position="88"/>
        <end position="100"/>
    </location>
</feature>
<organism evidence="2 3">
    <name type="scientific">Anaeramoeba flamelloides</name>
    <dbReference type="NCBI Taxonomy" id="1746091"/>
    <lineage>
        <taxon>Eukaryota</taxon>
        <taxon>Metamonada</taxon>
        <taxon>Anaeramoebidae</taxon>
        <taxon>Anaeramoeba</taxon>
    </lineage>
</organism>
<reference evidence="2" key="1">
    <citation type="submission" date="2022-08" db="EMBL/GenBank/DDBJ databases">
        <title>Novel sulphate-reducing endosymbionts in the free-living metamonad Anaeramoeba.</title>
        <authorList>
            <person name="Jerlstrom-Hultqvist J."/>
            <person name="Cepicka I."/>
            <person name="Gallot-Lavallee L."/>
            <person name="Salas-Leiva D."/>
            <person name="Curtis B.A."/>
            <person name="Zahonova K."/>
            <person name="Pipaliya S."/>
            <person name="Dacks J."/>
            <person name="Roger A.J."/>
        </authorList>
    </citation>
    <scope>NUCLEOTIDE SEQUENCE</scope>
    <source>
        <strain evidence="2">Busselton2</strain>
    </source>
</reference>
<dbReference type="Proteomes" id="UP001146793">
    <property type="component" value="Unassembled WGS sequence"/>
</dbReference>
<feature type="region of interest" description="Disordered" evidence="1">
    <location>
        <begin position="1"/>
        <end position="121"/>
    </location>
</feature>
<evidence type="ECO:0000256" key="1">
    <source>
        <dbReference type="SAM" id="MobiDB-lite"/>
    </source>
</evidence>
<feature type="compositionally biased region" description="Basic and acidic residues" evidence="1">
    <location>
        <begin position="40"/>
        <end position="49"/>
    </location>
</feature>
<feature type="compositionally biased region" description="Basic residues" evidence="1">
    <location>
        <begin position="385"/>
        <end position="399"/>
    </location>
</feature>
<feature type="region of interest" description="Disordered" evidence="1">
    <location>
        <begin position="384"/>
        <end position="414"/>
    </location>
</feature>
<evidence type="ECO:0000313" key="2">
    <source>
        <dbReference type="EMBL" id="KAJ3428516.1"/>
    </source>
</evidence>
<accession>A0AAV7YIT9</accession>
<dbReference type="EMBL" id="JANTQA010000057">
    <property type="protein sequence ID" value="KAJ3428516.1"/>
    <property type="molecule type" value="Genomic_DNA"/>
</dbReference>
<name>A0AAV7YIT9_9EUKA</name>
<protein>
    <submittedName>
        <fullName evidence="2">N-acetyltransferase eco</fullName>
    </submittedName>
</protein>